<reference evidence="1" key="1">
    <citation type="submission" date="2020-06" db="EMBL/GenBank/DDBJ databases">
        <authorList>
            <person name="Li T."/>
            <person name="Hu X."/>
            <person name="Zhang T."/>
            <person name="Song X."/>
            <person name="Zhang H."/>
            <person name="Dai N."/>
            <person name="Sheng W."/>
            <person name="Hou X."/>
            <person name="Wei L."/>
        </authorList>
    </citation>
    <scope>NUCLEOTIDE SEQUENCE</scope>
    <source>
        <strain evidence="1">G02</strain>
        <tissue evidence="1">Leaf</tissue>
    </source>
</reference>
<protein>
    <submittedName>
        <fullName evidence="1">Uncharacterized protein</fullName>
    </submittedName>
</protein>
<dbReference type="EMBL" id="JACGWJ010000015">
    <property type="protein sequence ID" value="KAL0367112.1"/>
    <property type="molecule type" value="Genomic_DNA"/>
</dbReference>
<organism evidence="1">
    <name type="scientific">Sesamum radiatum</name>
    <name type="common">Black benniseed</name>
    <dbReference type="NCBI Taxonomy" id="300843"/>
    <lineage>
        <taxon>Eukaryota</taxon>
        <taxon>Viridiplantae</taxon>
        <taxon>Streptophyta</taxon>
        <taxon>Embryophyta</taxon>
        <taxon>Tracheophyta</taxon>
        <taxon>Spermatophyta</taxon>
        <taxon>Magnoliopsida</taxon>
        <taxon>eudicotyledons</taxon>
        <taxon>Gunneridae</taxon>
        <taxon>Pentapetalae</taxon>
        <taxon>asterids</taxon>
        <taxon>lamiids</taxon>
        <taxon>Lamiales</taxon>
        <taxon>Pedaliaceae</taxon>
        <taxon>Sesamum</taxon>
    </lineage>
</organism>
<evidence type="ECO:0000313" key="1">
    <source>
        <dbReference type="EMBL" id="KAL0367112.1"/>
    </source>
</evidence>
<dbReference type="AlphaFoldDB" id="A0AAW2QI39"/>
<reference evidence="1" key="2">
    <citation type="journal article" date="2024" name="Plant">
        <title>Genomic evolution and insights into agronomic trait innovations of Sesamum species.</title>
        <authorList>
            <person name="Miao H."/>
            <person name="Wang L."/>
            <person name="Qu L."/>
            <person name="Liu H."/>
            <person name="Sun Y."/>
            <person name="Le M."/>
            <person name="Wang Q."/>
            <person name="Wei S."/>
            <person name="Zheng Y."/>
            <person name="Lin W."/>
            <person name="Duan Y."/>
            <person name="Cao H."/>
            <person name="Xiong S."/>
            <person name="Wang X."/>
            <person name="Wei L."/>
            <person name="Li C."/>
            <person name="Ma Q."/>
            <person name="Ju M."/>
            <person name="Zhao R."/>
            <person name="Li G."/>
            <person name="Mu C."/>
            <person name="Tian Q."/>
            <person name="Mei H."/>
            <person name="Zhang T."/>
            <person name="Gao T."/>
            <person name="Zhang H."/>
        </authorList>
    </citation>
    <scope>NUCLEOTIDE SEQUENCE</scope>
    <source>
        <strain evidence="1">G02</strain>
    </source>
</reference>
<comment type="caution">
    <text evidence="1">The sequence shown here is derived from an EMBL/GenBank/DDBJ whole genome shotgun (WGS) entry which is preliminary data.</text>
</comment>
<accession>A0AAW2QI39</accession>
<name>A0AAW2QI39_SESRA</name>
<gene>
    <name evidence="1" type="ORF">Sradi_3601300</name>
</gene>
<proteinExistence type="predicted"/>
<sequence>MDSRIKFGLGGVMILEIELAKQMVSTPTPNYRTLNFRRGWCLRLHGVLDERTVPLPAESGLPRSSPGTRNPSRTEVVVFIILHGGHVFTLELVWRPTWGLRGGKPCSGPSPVGS</sequence>